<name>A0A1H0GYJ7_9BACI</name>
<keyword evidence="1" id="KW-0812">Transmembrane</keyword>
<gene>
    <name evidence="2" type="ORF">SAMN04488053_107102</name>
</gene>
<feature type="transmembrane region" description="Helical" evidence="1">
    <location>
        <begin position="104"/>
        <end position="128"/>
    </location>
</feature>
<protein>
    <submittedName>
        <fullName evidence="2">Uncharacterized protein</fullName>
    </submittedName>
</protein>
<dbReference type="EMBL" id="FNIL01000007">
    <property type="protein sequence ID" value="SDO12116.1"/>
    <property type="molecule type" value="Genomic_DNA"/>
</dbReference>
<reference evidence="3" key="1">
    <citation type="submission" date="2016-10" db="EMBL/GenBank/DDBJ databases">
        <authorList>
            <person name="Varghese N."/>
            <person name="Submissions S."/>
        </authorList>
    </citation>
    <scope>NUCLEOTIDE SEQUENCE [LARGE SCALE GENOMIC DNA]</scope>
    <source>
        <strain evidence="3">CGMCC 1.10369</strain>
    </source>
</reference>
<dbReference type="OrthoDB" id="2864457at2"/>
<dbReference type="RefSeq" id="WP_090843155.1">
    <property type="nucleotide sequence ID" value="NZ_FNIL01000007.1"/>
</dbReference>
<accession>A0A1H0GYJ7</accession>
<evidence type="ECO:0000256" key="1">
    <source>
        <dbReference type="SAM" id="Phobius"/>
    </source>
</evidence>
<dbReference type="AlphaFoldDB" id="A0A1H0GYJ7"/>
<feature type="transmembrane region" description="Helical" evidence="1">
    <location>
        <begin position="72"/>
        <end position="92"/>
    </location>
</feature>
<evidence type="ECO:0000313" key="2">
    <source>
        <dbReference type="EMBL" id="SDO12116.1"/>
    </source>
</evidence>
<proteinExistence type="predicted"/>
<keyword evidence="3" id="KW-1185">Reference proteome</keyword>
<keyword evidence="1" id="KW-0472">Membrane</keyword>
<evidence type="ECO:0000313" key="3">
    <source>
        <dbReference type="Proteomes" id="UP000198778"/>
    </source>
</evidence>
<sequence>MKKVIGYLGYFILIIGTFLMIQSAAGTLREEAATTGEIETFLIPFIYIILGIFIGILPLIDQWKQSGSWKIRWQKLIFLGLPFLYLCAYPWITFNYETFTLPNFLGHLTLLSGESASFAGIMVGFILMTSIRKERGRSGFGR</sequence>
<dbReference type="Proteomes" id="UP000198778">
    <property type="component" value="Unassembled WGS sequence"/>
</dbReference>
<feature type="transmembrane region" description="Helical" evidence="1">
    <location>
        <begin position="7"/>
        <end position="28"/>
    </location>
</feature>
<keyword evidence="1" id="KW-1133">Transmembrane helix</keyword>
<organism evidence="2 3">
    <name type="scientific">Alkalicoccus daliensis</name>
    <dbReference type="NCBI Taxonomy" id="745820"/>
    <lineage>
        <taxon>Bacteria</taxon>
        <taxon>Bacillati</taxon>
        <taxon>Bacillota</taxon>
        <taxon>Bacilli</taxon>
        <taxon>Bacillales</taxon>
        <taxon>Bacillaceae</taxon>
        <taxon>Alkalicoccus</taxon>
    </lineage>
</organism>
<feature type="transmembrane region" description="Helical" evidence="1">
    <location>
        <begin position="40"/>
        <end position="60"/>
    </location>
</feature>